<reference evidence="1 2" key="1">
    <citation type="journal article" date="2019" name="Nat. Ecol. Evol.">
        <title>Megaphylogeny resolves global patterns of mushroom evolution.</title>
        <authorList>
            <person name="Varga T."/>
            <person name="Krizsan K."/>
            <person name="Foldi C."/>
            <person name="Dima B."/>
            <person name="Sanchez-Garcia M."/>
            <person name="Sanchez-Ramirez S."/>
            <person name="Szollosi G.J."/>
            <person name="Szarkandi J.G."/>
            <person name="Papp V."/>
            <person name="Albert L."/>
            <person name="Andreopoulos W."/>
            <person name="Angelini C."/>
            <person name="Antonin V."/>
            <person name="Barry K.W."/>
            <person name="Bougher N.L."/>
            <person name="Buchanan P."/>
            <person name="Buyck B."/>
            <person name="Bense V."/>
            <person name="Catcheside P."/>
            <person name="Chovatia M."/>
            <person name="Cooper J."/>
            <person name="Damon W."/>
            <person name="Desjardin D."/>
            <person name="Finy P."/>
            <person name="Geml J."/>
            <person name="Haridas S."/>
            <person name="Hughes K."/>
            <person name="Justo A."/>
            <person name="Karasinski D."/>
            <person name="Kautmanova I."/>
            <person name="Kiss B."/>
            <person name="Kocsube S."/>
            <person name="Kotiranta H."/>
            <person name="LaButti K.M."/>
            <person name="Lechner B.E."/>
            <person name="Liimatainen K."/>
            <person name="Lipzen A."/>
            <person name="Lukacs Z."/>
            <person name="Mihaltcheva S."/>
            <person name="Morgado L.N."/>
            <person name="Niskanen T."/>
            <person name="Noordeloos M.E."/>
            <person name="Ohm R.A."/>
            <person name="Ortiz-Santana B."/>
            <person name="Ovrebo C."/>
            <person name="Racz N."/>
            <person name="Riley R."/>
            <person name="Savchenko A."/>
            <person name="Shiryaev A."/>
            <person name="Soop K."/>
            <person name="Spirin V."/>
            <person name="Szebenyi C."/>
            <person name="Tomsovsky M."/>
            <person name="Tulloss R.E."/>
            <person name="Uehling J."/>
            <person name="Grigoriev I.V."/>
            <person name="Vagvolgyi C."/>
            <person name="Papp T."/>
            <person name="Martin F.M."/>
            <person name="Miettinen O."/>
            <person name="Hibbett D.S."/>
            <person name="Nagy L.G."/>
        </authorList>
    </citation>
    <scope>NUCLEOTIDE SEQUENCE [LARGE SCALE GENOMIC DNA]</scope>
    <source>
        <strain evidence="1 2">CBS 962.96</strain>
    </source>
</reference>
<proteinExistence type="predicted"/>
<keyword evidence="2" id="KW-1185">Reference proteome</keyword>
<dbReference type="Proteomes" id="UP000297245">
    <property type="component" value="Unassembled WGS sequence"/>
</dbReference>
<organism evidence="1 2">
    <name type="scientific">Dendrothele bispora (strain CBS 962.96)</name>
    <dbReference type="NCBI Taxonomy" id="1314807"/>
    <lineage>
        <taxon>Eukaryota</taxon>
        <taxon>Fungi</taxon>
        <taxon>Dikarya</taxon>
        <taxon>Basidiomycota</taxon>
        <taxon>Agaricomycotina</taxon>
        <taxon>Agaricomycetes</taxon>
        <taxon>Agaricomycetidae</taxon>
        <taxon>Agaricales</taxon>
        <taxon>Agaricales incertae sedis</taxon>
        <taxon>Dendrothele</taxon>
    </lineage>
</organism>
<sequence length="450" mass="51672">NSTKFYLRQLLLGRHVSSKEQIQVDEAMGTGYHVVHGRLASSGAWERYESLQQGTYLELLRAYRALFTGPCFKNLNRMLGLLRPEWYLMMDSKVVHRLFILRSSPHHMTFSLDFKSREAKVALSTYWETLEVDQAEASIAAVEGLSIAAAMRGWLFERYTILCFERSNVPELLVGFWEMETQGGNMKAKDVEMTGISTEIGVASSEGRGKEGTEEGKEEREGKGRTFFVKGISNDRFPQLERQIHAYNNVEKDVCVDETQLYVPRAEINLPFDAFFFEKKRRIPHQLLSGGYHHLQQIREIAHKEVGPGNDDRVEFRYVLVEPNLHEAHHVTYTLPSSTQTAKWIPGKVYLQILAVGVQLGANSHYGSRHVQYDSVLEVIINLRASRWETYQTFEYRGHSGIVDGMRRMSCPRWCSFQYARERGKNSKRGFALTKAEAPDENVGTFKRLK</sequence>
<feature type="non-terminal residue" evidence="1">
    <location>
        <position position="1"/>
    </location>
</feature>
<name>A0A4S8MHU5_DENBC</name>
<dbReference type="AlphaFoldDB" id="A0A4S8MHU5"/>
<dbReference type="EMBL" id="ML179078">
    <property type="protein sequence ID" value="THV02263.1"/>
    <property type="molecule type" value="Genomic_DNA"/>
</dbReference>
<gene>
    <name evidence="1" type="ORF">K435DRAFT_792623</name>
</gene>
<protein>
    <submittedName>
        <fullName evidence="1">Uncharacterized protein</fullName>
    </submittedName>
</protein>
<evidence type="ECO:0000313" key="2">
    <source>
        <dbReference type="Proteomes" id="UP000297245"/>
    </source>
</evidence>
<accession>A0A4S8MHU5</accession>
<evidence type="ECO:0000313" key="1">
    <source>
        <dbReference type="EMBL" id="THV02263.1"/>
    </source>
</evidence>